<keyword evidence="10" id="KW-0520">NAD</keyword>
<reference evidence="17" key="1">
    <citation type="submission" date="2018-06" db="EMBL/GenBank/DDBJ databases">
        <authorList>
            <person name="Zhirakovskaya E."/>
        </authorList>
    </citation>
    <scope>NUCLEOTIDE SEQUENCE</scope>
</reference>
<keyword evidence="4" id="KW-0597">Phosphoprotein</keyword>
<dbReference type="EMBL" id="UOFX01000002">
    <property type="protein sequence ID" value="VAX05202.1"/>
    <property type="molecule type" value="Genomic_DNA"/>
</dbReference>
<evidence type="ECO:0000256" key="15">
    <source>
        <dbReference type="ARBA" id="ARBA00023201"/>
    </source>
</evidence>
<keyword evidence="17" id="KW-0560">Oxidoreductase</keyword>
<evidence type="ECO:0000256" key="12">
    <source>
        <dbReference type="ARBA" id="ARBA00023065"/>
    </source>
</evidence>
<feature type="transmembrane region" description="Helical" evidence="16">
    <location>
        <begin position="153"/>
        <end position="180"/>
    </location>
</feature>
<dbReference type="AlphaFoldDB" id="A0A3B1AN80"/>
<dbReference type="NCBIfam" id="NF003756">
    <property type="entry name" value="PRK05349.1"/>
    <property type="match status" value="1"/>
</dbReference>
<keyword evidence="2" id="KW-1003">Cell membrane</keyword>
<evidence type="ECO:0000256" key="6">
    <source>
        <dbReference type="ARBA" id="ARBA00022643"/>
    </source>
</evidence>
<evidence type="ECO:0000256" key="2">
    <source>
        <dbReference type="ARBA" id="ARBA00022475"/>
    </source>
</evidence>
<dbReference type="PIRSF" id="PIRSF016055">
    <property type="entry name" value="NADH-UbQ_OxRdtase_B_su"/>
    <property type="match status" value="1"/>
</dbReference>
<evidence type="ECO:0000256" key="10">
    <source>
        <dbReference type="ARBA" id="ARBA00023027"/>
    </source>
</evidence>
<evidence type="ECO:0000256" key="3">
    <source>
        <dbReference type="ARBA" id="ARBA00022519"/>
    </source>
</evidence>
<keyword evidence="1" id="KW-0813">Transport</keyword>
<dbReference type="GO" id="GO:0016655">
    <property type="term" value="F:oxidoreductase activity, acting on NAD(P)H, quinone or similar compound as acceptor"/>
    <property type="evidence" value="ECO:0007669"/>
    <property type="project" value="InterPro"/>
</dbReference>
<dbReference type="NCBIfam" id="TIGR01937">
    <property type="entry name" value="nqrB"/>
    <property type="match status" value="1"/>
</dbReference>
<sequence>MLKHFLKQHRPKFSAGGKYHYLGALYEATEGFIYTAGKVTAGLTHIRDAISLKRVMIIVCIAALPALLAGVYNVGWQANQAIAAGGTIEGWRSLFVQLLFAGHDPASAWDNLALGMAYFLPVYLVTLAVGGFWEVLFAQMRGHDISEGFLVTSLLFALILPPSIPLWQVALGISFGVVIAKEMFGGTGRNFVNPALAGRAFLYFAYPAQNSGDAVWVAVDGVSGATPLSIAVTIGEDISNSAAIAAIEASGISWWDAFIGNLPGSVGETSTLAILFGAAVLLYTRVASWRIMLSGLLSMTLLATLCNLLGSDTNPLLAIPAHWHLVMGGFAFGLVFMATDPVSAAMTDLGKWFYGALIGVMVIIIRMHNPAYPEGTMLAILFANLMAPLIDYCVVRVNINRRRRRSAG</sequence>
<keyword evidence="8" id="KW-1278">Translocase</keyword>
<evidence type="ECO:0000256" key="16">
    <source>
        <dbReference type="SAM" id="Phobius"/>
    </source>
</evidence>
<organism evidence="17">
    <name type="scientific">hydrothermal vent metagenome</name>
    <dbReference type="NCBI Taxonomy" id="652676"/>
    <lineage>
        <taxon>unclassified sequences</taxon>
        <taxon>metagenomes</taxon>
        <taxon>ecological metagenomes</taxon>
    </lineage>
</organism>
<proteinExistence type="inferred from homology"/>
<accession>A0A3B1AN80</accession>
<dbReference type="GO" id="GO:0010181">
    <property type="term" value="F:FMN binding"/>
    <property type="evidence" value="ECO:0007669"/>
    <property type="project" value="InterPro"/>
</dbReference>
<dbReference type="HAMAP" id="MF_00426">
    <property type="entry name" value="NqrB"/>
    <property type="match status" value="1"/>
</dbReference>
<dbReference type="InterPro" id="IPR010966">
    <property type="entry name" value="NqrB"/>
</dbReference>
<dbReference type="PANTHER" id="PTHR30578:SF1">
    <property type="entry name" value="NA(+)-TRANSLOCATING NADH-QUINONE REDUCTASE SUBUNIT B"/>
    <property type="match status" value="1"/>
</dbReference>
<dbReference type="InterPro" id="IPR004338">
    <property type="entry name" value="NqrB/RnfD"/>
</dbReference>
<protein>
    <submittedName>
        <fullName evidence="17">Na(+)-translocating NADH-quinone reductase subunit B</fullName>
        <ecNumber evidence="17">1.6.5.8</ecNumber>
    </submittedName>
</protein>
<evidence type="ECO:0000256" key="8">
    <source>
        <dbReference type="ARBA" id="ARBA00022967"/>
    </source>
</evidence>
<keyword evidence="9 16" id="KW-1133">Transmembrane helix</keyword>
<evidence type="ECO:0000256" key="11">
    <source>
        <dbReference type="ARBA" id="ARBA00023053"/>
    </source>
</evidence>
<feature type="transmembrane region" description="Helical" evidence="16">
    <location>
        <begin position="55"/>
        <end position="75"/>
    </location>
</feature>
<evidence type="ECO:0000256" key="13">
    <source>
        <dbReference type="ARBA" id="ARBA00023075"/>
    </source>
</evidence>
<feature type="transmembrane region" description="Helical" evidence="16">
    <location>
        <begin position="375"/>
        <end position="395"/>
    </location>
</feature>
<gene>
    <name evidence="17" type="ORF">MNBD_GAMMA26-2107</name>
</gene>
<keyword evidence="13" id="KW-0830">Ubiquinone</keyword>
<keyword evidence="3" id="KW-0997">Cell inner membrane</keyword>
<dbReference type="GO" id="GO:0055085">
    <property type="term" value="P:transmembrane transport"/>
    <property type="evidence" value="ECO:0007669"/>
    <property type="project" value="InterPro"/>
</dbReference>
<dbReference type="GO" id="GO:0005886">
    <property type="term" value="C:plasma membrane"/>
    <property type="evidence" value="ECO:0007669"/>
    <property type="project" value="TreeGrafter"/>
</dbReference>
<dbReference type="GO" id="GO:0022904">
    <property type="term" value="P:respiratory electron transport chain"/>
    <property type="evidence" value="ECO:0007669"/>
    <property type="project" value="InterPro"/>
</dbReference>
<dbReference type="Pfam" id="PF03116">
    <property type="entry name" value="NQR2_RnfD_RnfE"/>
    <property type="match status" value="1"/>
</dbReference>
<evidence type="ECO:0000256" key="9">
    <source>
        <dbReference type="ARBA" id="ARBA00022989"/>
    </source>
</evidence>
<name>A0A3B1AN80_9ZZZZ</name>
<evidence type="ECO:0000256" key="14">
    <source>
        <dbReference type="ARBA" id="ARBA00023136"/>
    </source>
</evidence>
<keyword evidence="14 16" id="KW-0472">Membrane</keyword>
<feature type="transmembrane region" description="Helical" evidence="16">
    <location>
        <begin position="352"/>
        <end position="369"/>
    </location>
</feature>
<keyword evidence="12" id="KW-0406">Ion transport</keyword>
<evidence type="ECO:0000313" key="17">
    <source>
        <dbReference type="EMBL" id="VAX05202.1"/>
    </source>
</evidence>
<evidence type="ECO:0000256" key="1">
    <source>
        <dbReference type="ARBA" id="ARBA00022448"/>
    </source>
</evidence>
<keyword evidence="5" id="KW-0285">Flavoprotein</keyword>
<feature type="transmembrane region" description="Helical" evidence="16">
    <location>
        <begin position="291"/>
        <end position="310"/>
    </location>
</feature>
<evidence type="ECO:0000256" key="7">
    <source>
        <dbReference type="ARBA" id="ARBA00022692"/>
    </source>
</evidence>
<feature type="transmembrane region" description="Helical" evidence="16">
    <location>
        <begin position="322"/>
        <end position="340"/>
    </location>
</feature>
<keyword evidence="15" id="KW-0739">Sodium transport</keyword>
<keyword evidence="6" id="KW-0288">FMN</keyword>
<keyword evidence="7 16" id="KW-0812">Transmembrane</keyword>
<dbReference type="GO" id="GO:0006814">
    <property type="term" value="P:sodium ion transport"/>
    <property type="evidence" value="ECO:0007669"/>
    <property type="project" value="UniProtKB-KW"/>
</dbReference>
<evidence type="ECO:0000256" key="5">
    <source>
        <dbReference type="ARBA" id="ARBA00022630"/>
    </source>
</evidence>
<keyword evidence="11" id="KW-0915">Sodium</keyword>
<evidence type="ECO:0000256" key="4">
    <source>
        <dbReference type="ARBA" id="ARBA00022553"/>
    </source>
</evidence>
<dbReference type="EC" id="1.6.5.8" evidence="17"/>
<feature type="transmembrane region" description="Helical" evidence="16">
    <location>
        <begin position="112"/>
        <end position="133"/>
    </location>
</feature>
<dbReference type="PANTHER" id="PTHR30578">
    <property type="entry name" value="ELECTRON TRANSPORT COMPLEX PROTEIN RNFD"/>
    <property type="match status" value="1"/>
</dbReference>